<keyword evidence="1" id="KW-0032">Aminotransferase</keyword>
<keyword evidence="1" id="KW-0808">Transferase</keyword>
<dbReference type="InterPro" id="IPR015424">
    <property type="entry name" value="PyrdxlP-dep_Trfase"/>
</dbReference>
<gene>
    <name evidence="1" type="ORF">EZS27_041366</name>
</gene>
<sequence length="53" mass="5907">MKKHNFNAGPSILPREVVESTAGAILDLNHSGLSLMGISHRHKDFQVVMVYLF</sequence>
<accession>A0A5J4PET5</accession>
<proteinExistence type="predicted"/>
<dbReference type="GO" id="GO:0004648">
    <property type="term" value="F:O-phospho-L-serine:2-oxoglutarate aminotransferase activity"/>
    <property type="evidence" value="ECO:0007669"/>
    <property type="project" value="UniProtKB-EC"/>
</dbReference>
<dbReference type="EMBL" id="SNRY01009504">
    <property type="protein sequence ID" value="KAA6306969.1"/>
    <property type="molecule type" value="Genomic_DNA"/>
</dbReference>
<dbReference type="EC" id="2.6.1.52" evidence="1"/>
<name>A0A5J4PET5_9ZZZZ</name>
<reference evidence="1" key="1">
    <citation type="submission" date="2019-03" db="EMBL/GenBank/DDBJ databases">
        <title>Single cell metagenomics reveals metabolic interactions within the superorganism composed of flagellate Streblomastix strix and complex community of Bacteroidetes bacteria on its surface.</title>
        <authorList>
            <person name="Treitli S.C."/>
            <person name="Kolisko M."/>
            <person name="Husnik F."/>
            <person name="Keeling P."/>
            <person name="Hampl V."/>
        </authorList>
    </citation>
    <scope>NUCLEOTIDE SEQUENCE</scope>
    <source>
        <strain evidence="1">STM</strain>
    </source>
</reference>
<protein>
    <submittedName>
        <fullName evidence="1">Phosphoserine aminotransferase</fullName>
        <ecNumber evidence="1">2.6.1.52</ecNumber>
    </submittedName>
</protein>
<organism evidence="1">
    <name type="scientific">termite gut metagenome</name>
    <dbReference type="NCBI Taxonomy" id="433724"/>
    <lineage>
        <taxon>unclassified sequences</taxon>
        <taxon>metagenomes</taxon>
        <taxon>organismal metagenomes</taxon>
    </lineage>
</organism>
<dbReference type="SUPFAM" id="SSF53383">
    <property type="entry name" value="PLP-dependent transferases"/>
    <property type="match status" value="1"/>
</dbReference>
<evidence type="ECO:0000313" key="1">
    <source>
        <dbReference type="EMBL" id="KAA6306969.1"/>
    </source>
</evidence>
<dbReference type="AlphaFoldDB" id="A0A5J4PET5"/>
<comment type="caution">
    <text evidence="1">The sequence shown here is derived from an EMBL/GenBank/DDBJ whole genome shotgun (WGS) entry which is preliminary data.</text>
</comment>